<feature type="non-terminal residue" evidence="1">
    <location>
        <position position="1"/>
    </location>
</feature>
<evidence type="ECO:0000313" key="2">
    <source>
        <dbReference type="Proteomes" id="UP000008553"/>
    </source>
</evidence>
<reference evidence="1 2" key="1">
    <citation type="journal article" date="2002" name="Nature">
        <title>Genome sequence and comparative analysis of the model rodent malaria parasite Plasmodium yoelii yoelii.</title>
        <authorList>
            <person name="Carlton J.M."/>
            <person name="Angiuoli S.V."/>
            <person name="Suh B.B."/>
            <person name="Kooij T.W."/>
            <person name="Pertea M."/>
            <person name="Silva J.C."/>
            <person name="Ermolaeva M.D."/>
            <person name="Allen J.E."/>
            <person name="Selengut J.D."/>
            <person name="Koo H.L."/>
            <person name="Peterson J.D."/>
            <person name="Pop M."/>
            <person name="Kosack D.S."/>
            <person name="Shumway M.F."/>
            <person name="Bidwell S.L."/>
            <person name="Shallom S.J."/>
            <person name="van Aken S.E."/>
            <person name="Riedmuller S.B."/>
            <person name="Feldblyum T.V."/>
            <person name="Cho J.K."/>
            <person name="Quackenbush J."/>
            <person name="Sedegah M."/>
            <person name="Shoaibi A."/>
            <person name="Cummings L.M."/>
            <person name="Florens L."/>
            <person name="Yates J.R."/>
            <person name="Raine J.D."/>
            <person name="Sinden R.E."/>
            <person name="Harris M.A."/>
            <person name="Cunningham D.A."/>
            <person name="Preiser P.R."/>
            <person name="Bergman L.W."/>
            <person name="Vaidya A.B."/>
            <person name="van Lin L.H."/>
            <person name="Janse C.J."/>
            <person name="Waters A.P."/>
            <person name="Smith H.O."/>
            <person name="White O.R."/>
            <person name="Salzberg S.L."/>
            <person name="Venter J.C."/>
            <person name="Fraser C.M."/>
            <person name="Hoffman S.L."/>
            <person name="Gardner M.J."/>
            <person name="Carucci D.J."/>
        </authorList>
    </citation>
    <scope>NUCLEOTIDE SEQUENCE [LARGE SCALE GENOMIC DNA]</scope>
    <source>
        <strain evidence="1 2">17XNL</strain>
    </source>
</reference>
<proteinExistence type="predicted"/>
<accession>Q7RCA8</accession>
<protein>
    <submittedName>
        <fullName evidence="1">Uncharacterized protein</fullName>
    </submittedName>
</protein>
<dbReference type="PaxDb" id="73239-Q7RCA8"/>
<dbReference type="InParanoid" id="Q7RCA8"/>
<dbReference type="Proteomes" id="UP000008553">
    <property type="component" value="Unassembled WGS sequence"/>
</dbReference>
<comment type="caution">
    <text evidence="1">The sequence shown here is derived from an EMBL/GenBank/DDBJ whole genome shotgun (WGS) entry which is preliminary data.</text>
</comment>
<evidence type="ECO:0000313" key="1">
    <source>
        <dbReference type="EMBL" id="EAA17977.1"/>
    </source>
</evidence>
<gene>
    <name evidence="1" type="ORF">PY05876</name>
</gene>
<sequence length="15" mass="1730">ISPLFYLSFLATMRA</sequence>
<organism evidence="1 2">
    <name type="scientific">Plasmodium yoelii yoelii</name>
    <dbReference type="NCBI Taxonomy" id="73239"/>
    <lineage>
        <taxon>Eukaryota</taxon>
        <taxon>Sar</taxon>
        <taxon>Alveolata</taxon>
        <taxon>Apicomplexa</taxon>
        <taxon>Aconoidasida</taxon>
        <taxon>Haemosporida</taxon>
        <taxon>Plasmodiidae</taxon>
        <taxon>Plasmodium</taxon>
        <taxon>Plasmodium (Vinckeia)</taxon>
    </lineage>
</organism>
<name>Q7RCA8_PLAYO</name>
<dbReference type="EMBL" id="AABL01001927">
    <property type="protein sequence ID" value="EAA17977.1"/>
    <property type="molecule type" value="Genomic_DNA"/>
</dbReference>
<keyword evidence="2" id="KW-1185">Reference proteome</keyword>